<evidence type="ECO:0000313" key="2">
    <source>
        <dbReference type="Proteomes" id="UP000737171"/>
    </source>
</evidence>
<evidence type="ECO:0000313" key="1">
    <source>
        <dbReference type="EMBL" id="NRF65957.1"/>
    </source>
</evidence>
<sequence>MPIAVFCALLGARYNIAIDKTDKFAHQNKGTLVRVIEMQVPPLTDACWLRLAASRHVRLSITHLPTLMMLDRVRSSNDEVAVKAAELFAYFVRWSDSLAPELAQIREL</sequence>
<protein>
    <submittedName>
        <fullName evidence="1">Uncharacterized protein</fullName>
    </submittedName>
</protein>
<dbReference type="RefSeq" id="WP_173120457.1">
    <property type="nucleotide sequence ID" value="NZ_JABRWJ010000001.1"/>
</dbReference>
<reference evidence="1 2" key="1">
    <citation type="submission" date="2020-05" db="EMBL/GenBank/DDBJ databases">
        <title>Aquincola sp. isolate from soil.</title>
        <authorList>
            <person name="Han J."/>
            <person name="Kim D.-U."/>
        </authorList>
    </citation>
    <scope>NUCLEOTIDE SEQUENCE [LARGE SCALE GENOMIC DNA]</scope>
    <source>
        <strain evidence="1 2">S2</strain>
    </source>
</reference>
<comment type="caution">
    <text evidence="1">The sequence shown here is derived from an EMBL/GenBank/DDBJ whole genome shotgun (WGS) entry which is preliminary data.</text>
</comment>
<dbReference type="EMBL" id="JABRWJ010000001">
    <property type="protein sequence ID" value="NRF65957.1"/>
    <property type="molecule type" value="Genomic_DNA"/>
</dbReference>
<keyword evidence="2" id="KW-1185">Reference proteome</keyword>
<gene>
    <name evidence="1" type="ORF">HLB44_03040</name>
</gene>
<proteinExistence type="predicted"/>
<organism evidence="1 2">
    <name type="scientific">Pseudaquabacterium terrae</name>
    <dbReference type="NCBI Taxonomy" id="2732868"/>
    <lineage>
        <taxon>Bacteria</taxon>
        <taxon>Pseudomonadati</taxon>
        <taxon>Pseudomonadota</taxon>
        <taxon>Betaproteobacteria</taxon>
        <taxon>Burkholderiales</taxon>
        <taxon>Sphaerotilaceae</taxon>
        <taxon>Pseudaquabacterium</taxon>
    </lineage>
</organism>
<name>A0ABX2EDA9_9BURK</name>
<accession>A0ABX2EDA9</accession>
<dbReference type="Proteomes" id="UP000737171">
    <property type="component" value="Unassembled WGS sequence"/>
</dbReference>